<sequence length="337" mass="37630">MRHNRLRRLGVNEQGSFTIEASLVFPIILLCTLTLLFVGMFVYQKVFVHQIALGAAERLAFSWNNSHKDLMTGNYNPSETDGLYWRLTQDNVTDLFGLLVSRGSSEVSIPSSSGGTNGGHVQKKLAKSSAMLPTGMRGVARYSNYLFDHRIEVILKKPFLMPPFLRKWFDPEQANGRGVSHVVDSVELIRLTDITRTYLKAIKGRISPEKAKEALKEPAQGDLSGPSVTIKSERQAAAYLKSLVGGREVVLTTMSGKSRTIDALDLHGIAHQAFYSVSESQLREEQMPKDVELLEQGTQIKGIVWHFFKSDPSGKSMPSDKFRKELERKGIVVVIHN</sequence>
<dbReference type="EMBL" id="JAAIKC010000003">
    <property type="protein sequence ID" value="NEW06491.1"/>
    <property type="molecule type" value="Genomic_DNA"/>
</dbReference>
<accession>A0A6G3ZY40</accession>
<evidence type="ECO:0008006" key="3">
    <source>
        <dbReference type="Google" id="ProtNLM"/>
    </source>
</evidence>
<reference evidence="2" key="1">
    <citation type="submission" date="2020-02" db="EMBL/GenBank/DDBJ databases">
        <authorList>
            <person name="Shen X.-R."/>
            <person name="Zhang Y.-X."/>
        </authorList>
    </citation>
    <scope>NUCLEOTIDE SEQUENCE</scope>
    <source>
        <strain evidence="2">SYP-B3998</strain>
    </source>
</reference>
<gene>
    <name evidence="2" type="ORF">GK047_10760</name>
</gene>
<keyword evidence="1" id="KW-0472">Membrane</keyword>
<name>A0A6G3ZY40_9BACL</name>
<feature type="transmembrane region" description="Helical" evidence="1">
    <location>
        <begin position="21"/>
        <end position="43"/>
    </location>
</feature>
<keyword evidence="1" id="KW-1133">Transmembrane helix</keyword>
<keyword evidence="1" id="KW-0812">Transmembrane</keyword>
<evidence type="ECO:0000313" key="2">
    <source>
        <dbReference type="EMBL" id="NEW06491.1"/>
    </source>
</evidence>
<dbReference type="AlphaFoldDB" id="A0A6G3ZY40"/>
<proteinExistence type="predicted"/>
<evidence type="ECO:0000256" key="1">
    <source>
        <dbReference type="SAM" id="Phobius"/>
    </source>
</evidence>
<comment type="caution">
    <text evidence="2">The sequence shown here is derived from an EMBL/GenBank/DDBJ whole genome shotgun (WGS) entry which is preliminary data.</text>
</comment>
<organism evidence="2">
    <name type="scientific">Paenibacillus sp. SYP-B3998</name>
    <dbReference type="NCBI Taxonomy" id="2678564"/>
    <lineage>
        <taxon>Bacteria</taxon>
        <taxon>Bacillati</taxon>
        <taxon>Bacillota</taxon>
        <taxon>Bacilli</taxon>
        <taxon>Bacillales</taxon>
        <taxon>Paenibacillaceae</taxon>
        <taxon>Paenibacillus</taxon>
    </lineage>
</organism>
<protein>
    <recommendedName>
        <fullName evidence="3">Pilus assembly protein</fullName>
    </recommendedName>
</protein>
<dbReference type="RefSeq" id="WP_163945606.1">
    <property type="nucleotide sequence ID" value="NZ_JAAIKC010000003.1"/>
</dbReference>